<gene>
    <name evidence="3" type="ORF">HNQ80_002684</name>
</gene>
<evidence type="ECO:0000313" key="4">
    <source>
        <dbReference type="Proteomes" id="UP000579281"/>
    </source>
</evidence>
<organism evidence="3 4">
    <name type="scientific">Anaerosolibacter carboniphilus</name>
    <dbReference type="NCBI Taxonomy" id="1417629"/>
    <lineage>
        <taxon>Bacteria</taxon>
        <taxon>Bacillati</taxon>
        <taxon>Bacillota</taxon>
        <taxon>Clostridia</taxon>
        <taxon>Peptostreptococcales</taxon>
        <taxon>Thermotaleaceae</taxon>
        <taxon>Anaerosolibacter</taxon>
    </lineage>
</organism>
<proteinExistence type="predicted"/>
<name>A0A841KX44_9FIRM</name>
<dbReference type="SMART" id="SM00530">
    <property type="entry name" value="HTH_XRE"/>
    <property type="match status" value="2"/>
</dbReference>
<dbReference type="EMBL" id="JACHEN010000016">
    <property type="protein sequence ID" value="MBB6216580.1"/>
    <property type="molecule type" value="Genomic_DNA"/>
</dbReference>
<protein>
    <submittedName>
        <fullName evidence="3">DNA-binding XRE family transcriptional regulator</fullName>
    </submittedName>
</protein>
<dbReference type="GO" id="GO:0003677">
    <property type="term" value="F:DNA binding"/>
    <property type="evidence" value="ECO:0007669"/>
    <property type="project" value="UniProtKB-KW"/>
</dbReference>
<feature type="domain" description="HTH cro/C1-type" evidence="2">
    <location>
        <begin position="66"/>
        <end position="112"/>
    </location>
</feature>
<dbReference type="AlphaFoldDB" id="A0A841KX44"/>
<keyword evidence="4" id="KW-1185">Reference proteome</keyword>
<comment type="caution">
    <text evidence="3">The sequence shown here is derived from an EMBL/GenBank/DDBJ whole genome shotgun (WGS) entry which is preliminary data.</text>
</comment>
<keyword evidence="1 3" id="KW-0238">DNA-binding</keyword>
<reference evidence="3 4" key="1">
    <citation type="submission" date="2020-08" db="EMBL/GenBank/DDBJ databases">
        <title>Genomic Encyclopedia of Type Strains, Phase IV (KMG-IV): sequencing the most valuable type-strain genomes for metagenomic binning, comparative biology and taxonomic classification.</title>
        <authorList>
            <person name="Goeker M."/>
        </authorList>
    </citation>
    <scope>NUCLEOTIDE SEQUENCE [LARGE SCALE GENOMIC DNA]</scope>
    <source>
        <strain evidence="3 4">DSM 103526</strain>
    </source>
</reference>
<evidence type="ECO:0000313" key="3">
    <source>
        <dbReference type="EMBL" id="MBB6216580.1"/>
    </source>
</evidence>
<sequence length="113" mass="13129">MLNGLSQEELSHKSGIDRTTIIRYENNQLNHSLELCYKIAKTIGIDPNLIYDEYLAFISSSFGNKIKNIRKKNKLTQHAFGAIIGVHRKTIVRWEKEQLSPTRENYLSICKFM</sequence>
<dbReference type="PANTHER" id="PTHR46558">
    <property type="entry name" value="TRACRIPTIONAL REGULATORY PROTEIN-RELATED-RELATED"/>
    <property type="match status" value="1"/>
</dbReference>
<evidence type="ECO:0000256" key="1">
    <source>
        <dbReference type="ARBA" id="ARBA00023125"/>
    </source>
</evidence>
<dbReference type="InterPro" id="IPR001387">
    <property type="entry name" value="Cro/C1-type_HTH"/>
</dbReference>
<dbReference type="SUPFAM" id="SSF47413">
    <property type="entry name" value="lambda repressor-like DNA-binding domains"/>
    <property type="match status" value="2"/>
</dbReference>
<feature type="domain" description="HTH cro/C1-type" evidence="2">
    <location>
        <begin position="3"/>
        <end position="50"/>
    </location>
</feature>
<dbReference type="PANTHER" id="PTHR46558:SF11">
    <property type="entry name" value="HTH-TYPE TRANSCRIPTIONAL REGULATOR XRE"/>
    <property type="match status" value="1"/>
</dbReference>
<dbReference type="Pfam" id="PF01381">
    <property type="entry name" value="HTH_3"/>
    <property type="match status" value="2"/>
</dbReference>
<dbReference type="PROSITE" id="PS50943">
    <property type="entry name" value="HTH_CROC1"/>
    <property type="match status" value="2"/>
</dbReference>
<dbReference type="Proteomes" id="UP000579281">
    <property type="component" value="Unassembled WGS sequence"/>
</dbReference>
<dbReference type="InterPro" id="IPR010982">
    <property type="entry name" value="Lambda_DNA-bd_dom_sf"/>
</dbReference>
<evidence type="ECO:0000259" key="2">
    <source>
        <dbReference type="PROSITE" id="PS50943"/>
    </source>
</evidence>
<dbReference type="CDD" id="cd00093">
    <property type="entry name" value="HTH_XRE"/>
    <property type="match status" value="2"/>
</dbReference>
<dbReference type="Gene3D" id="1.10.260.40">
    <property type="entry name" value="lambda repressor-like DNA-binding domains"/>
    <property type="match status" value="2"/>
</dbReference>
<accession>A0A841KX44</accession>